<evidence type="ECO:0000256" key="3">
    <source>
        <dbReference type="ARBA" id="ARBA00022833"/>
    </source>
</evidence>
<keyword evidence="1" id="KW-0479">Metal-binding</keyword>
<dbReference type="InterPro" id="IPR010666">
    <property type="entry name" value="Znf_GRF"/>
</dbReference>
<keyword evidence="2 4" id="KW-0863">Zinc-finger</keyword>
<comment type="caution">
    <text evidence="8">The sequence shown here is derived from an EMBL/GenBank/DDBJ whole genome shotgun (WGS) entry which is preliminary data.</text>
</comment>
<evidence type="ECO:0000259" key="7">
    <source>
        <dbReference type="PROSITE" id="PS51999"/>
    </source>
</evidence>
<dbReference type="EMBL" id="AMKT01000034">
    <property type="protein sequence ID" value="OXG24043.1"/>
    <property type="molecule type" value="Genomic_DNA"/>
</dbReference>
<name>A0A854QJX3_CRYNE</name>
<gene>
    <name evidence="8" type="ORF">C361_02592</name>
</gene>
<keyword evidence="3" id="KW-0862">Zinc</keyword>
<dbReference type="OrthoDB" id="5418639at2759"/>
<evidence type="ECO:0000256" key="5">
    <source>
        <dbReference type="SAM" id="Coils"/>
    </source>
</evidence>
<dbReference type="AlphaFoldDB" id="A0A854QJX3"/>
<feature type="coiled-coil region" evidence="5">
    <location>
        <begin position="258"/>
        <end position="292"/>
    </location>
</feature>
<dbReference type="Proteomes" id="UP000199727">
    <property type="component" value="Unassembled WGS sequence"/>
</dbReference>
<protein>
    <recommendedName>
        <fullName evidence="7">GRF-type domain-containing protein</fullName>
    </recommendedName>
</protein>
<feature type="region of interest" description="Disordered" evidence="6">
    <location>
        <begin position="198"/>
        <end position="235"/>
    </location>
</feature>
<feature type="compositionally biased region" description="Polar residues" evidence="6">
    <location>
        <begin position="102"/>
        <end position="118"/>
    </location>
</feature>
<accession>A0A854QJX3</accession>
<evidence type="ECO:0000256" key="2">
    <source>
        <dbReference type="ARBA" id="ARBA00022771"/>
    </source>
</evidence>
<evidence type="ECO:0000256" key="1">
    <source>
        <dbReference type="ARBA" id="ARBA00022723"/>
    </source>
</evidence>
<evidence type="ECO:0000313" key="8">
    <source>
        <dbReference type="EMBL" id="OXG24043.1"/>
    </source>
</evidence>
<reference evidence="8 9" key="1">
    <citation type="submission" date="2017-06" db="EMBL/GenBank/DDBJ databases">
        <title>Global population genomics of the pathogenic fungus Cryptococcus neoformans var. grubii.</title>
        <authorList>
            <person name="Cuomo C."/>
            <person name="Litvintseva A."/>
            <person name="Chen Y."/>
            <person name="Young S."/>
            <person name="Zeng Q."/>
            <person name="Chapman S."/>
            <person name="Gujja S."/>
            <person name="Saif S."/>
            <person name="Birren B."/>
        </authorList>
    </citation>
    <scope>NUCLEOTIDE SEQUENCE [LARGE SCALE GENOMIC DNA]</scope>
    <source>
        <strain evidence="8 9">Tu259-1</strain>
    </source>
</reference>
<proteinExistence type="predicted"/>
<evidence type="ECO:0000256" key="6">
    <source>
        <dbReference type="SAM" id="MobiDB-lite"/>
    </source>
</evidence>
<feature type="region of interest" description="Disordered" evidence="6">
    <location>
        <begin position="79"/>
        <end position="121"/>
    </location>
</feature>
<dbReference type="GO" id="GO:0008270">
    <property type="term" value="F:zinc ion binding"/>
    <property type="evidence" value="ECO:0007669"/>
    <property type="project" value="UniProtKB-KW"/>
</dbReference>
<dbReference type="PROSITE" id="PS51999">
    <property type="entry name" value="ZF_GRF"/>
    <property type="match status" value="1"/>
</dbReference>
<feature type="domain" description="GRF-type" evidence="7">
    <location>
        <begin position="33"/>
        <end position="77"/>
    </location>
</feature>
<evidence type="ECO:0000313" key="9">
    <source>
        <dbReference type="Proteomes" id="UP000199727"/>
    </source>
</evidence>
<dbReference type="PANTHER" id="PTHR33680:SF1">
    <property type="entry name" value="OS05G0489500 PROTEIN"/>
    <property type="match status" value="1"/>
</dbReference>
<dbReference type="PANTHER" id="PTHR33680">
    <property type="entry name" value="OS07G0190500 PROTEIN"/>
    <property type="match status" value="1"/>
</dbReference>
<keyword evidence="5" id="KW-0175">Coiled coil</keyword>
<evidence type="ECO:0000256" key="4">
    <source>
        <dbReference type="PROSITE-ProRule" id="PRU01343"/>
    </source>
</evidence>
<sequence>MSAYTTRNTRVSTPRRIQITATPSQDEDGEVVCTGHNRRCKRFVSSSTKNPNRAFYVCPLPREDSKRCKFFMWEDEIQKDAKSGQAPETPSAGRSRFGGSTGQALGQTPMGHSSSSVGLHTPHSLSKEKEAAGVLSDNEDDIVPVEDDIDWAVVDVDGLEREAIASSQSSVKKHVIQNPISSTPTLGFNERLSNAMTGMKRDREEEDEDLRTPKKANIDPNPFVSSPAGTLPPHPKLLPSISTMEQLNDELYRMDRLLQGSEKLKQGLRNRVKDLESKNKALEDRVKELEARLRRE</sequence>
<organism evidence="8 9">
    <name type="scientific">Cryptococcus neoformans Tu259-1</name>
    <dbReference type="NCBI Taxonomy" id="1230072"/>
    <lineage>
        <taxon>Eukaryota</taxon>
        <taxon>Fungi</taxon>
        <taxon>Dikarya</taxon>
        <taxon>Basidiomycota</taxon>
        <taxon>Agaricomycotina</taxon>
        <taxon>Tremellomycetes</taxon>
        <taxon>Tremellales</taxon>
        <taxon>Cryptococcaceae</taxon>
        <taxon>Cryptococcus</taxon>
        <taxon>Cryptococcus neoformans species complex</taxon>
    </lineage>
</organism>
<dbReference type="Pfam" id="PF06839">
    <property type="entry name" value="Zn_ribbon_GRF"/>
    <property type="match status" value="1"/>
</dbReference>